<gene>
    <name evidence="1" type="ORF">Pcinc_010279</name>
</gene>
<organism evidence="1 2">
    <name type="scientific">Petrolisthes cinctipes</name>
    <name type="common">Flat porcelain crab</name>
    <dbReference type="NCBI Taxonomy" id="88211"/>
    <lineage>
        <taxon>Eukaryota</taxon>
        <taxon>Metazoa</taxon>
        <taxon>Ecdysozoa</taxon>
        <taxon>Arthropoda</taxon>
        <taxon>Crustacea</taxon>
        <taxon>Multicrustacea</taxon>
        <taxon>Malacostraca</taxon>
        <taxon>Eumalacostraca</taxon>
        <taxon>Eucarida</taxon>
        <taxon>Decapoda</taxon>
        <taxon>Pleocyemata</taxon>
        <taxon>Anomura</taxon>
        <taxon>Galatheoidea</taxon>
        <taxon>Porcellanidae</taxon>
        <taxon>Petrolisthes</taxon>
    </lineage>
</organism>
<dbReference type="AlphaFoldDB" id="A0AAE1G355"/>
<accession>A0AAE1G355</accession>
<evidence type="ECO:0000313" key="1">
    <source>
        <dbReference type="EMBL" id="KAK3885538.1"/>
    </source>
</evidence>
<comment type="caution">
    <text evidence="1">The sequence shown here is derived from an EMBL/GenBank/DDBJ whole genome shotgun (WGS) entry which is preliminary data.</text>
</comment>
<keyword evidence="2" id="KW-1185">Reference proteome</keyword>
<proteinExistence type="predicted"/>
<dbReference type="PANTHER" id="PTHR47027">
    <property type="entry name" value="REVERSE TRANSCRIPTASE DOMAIN-CONTAINING PROTEIN"/>
    <property type="match status" value="1"/>
</dbReference>
<dbReference type="PANTHER" id="PTHR47027:SF30">
    <property type="entry name" value="THAP-TYPE DOMAIN-CONTAINING PROTEIN"/>
    <property type="match status" value="1"/>
</dbReference>
<reference evidence="1" key="1">
    <citation type="submission" date="2023-10" db="EMBL/GenBank/DDBJ databases">
        <title>Genome assemblies of two species of porcelain crab, Petrolisthes cinctipes and Petrolisthes manimaculis (Anomura: Porcellanidae).</title>
        <authorList>
            <person name="Angst P."/>
        </authorList>
    </citation>
    <scope>NUCLEOTIDE SEQUENCE</scope>
    <source>
        <strain evidence="1">PB745_01</strain>
        <tissue evidence="1">Gill</tissue>
    </source>
</reference>
<sequence length="217" mass="24814">MTFISINQSVITDSITERWREHFSTLLNRPSTVDPSGLDAIAEKPTLEKLDLPPSLEEITKAAGPYLGSVISSDGSLDREISARISKASQALGRLHTRVMNHKCIKLATKIKVYKAVILTSLLYGCETWTLYRKHTKQLEHFHIRSLRSIMGIKWQDRVTNLEVLDRASLISIETMVLKAQLRWTGHVIRMEPFRLTLQLLYGELRQGQRPRGRPKK</sequence>
<protein>
    <submittedName>
        <fullName evidence="1">Uncharacterized protein</fullName>
    </submittedName>
</protein>
<name>A0AAE1G355_PETCI</name>
<dbReference type="Proteomes" id="UP001286313">
    <property type="component" value="Unassembled WGS sequence"/>
</dbReference>
<evidence type="ECO:0000313" key="2">
    <source>
        <dbReference type="Proteomes" id="UP001286313"/>
    </source>
</evidence>
<dbReference type="EMBL" id="JAWQEG010000791">
    <property type="protein sequence ID" value="KAK3885538.1"/>
    <property type="molecule type" value="Genomic_DNA"/>
</dbReference>